<dbReference type="SUPFAM" id="SSF50494">
    <property type="entry name" value="Trypsin-like serine proteases"/>
    <property type="match status" value="1"/>
</dbReference>
<keyword evidence="3" id="KW-1185">Reference proteome</keyword>
<comment type="caution">
    <text evidence="2">The sequence shown here is derived from an EMBL/GenBank/DDBJ whole genome shotgun (WGS) entry which is preliminary data.</text>
</comment>
<organism evidence="2 3">
    <name type="scientific">Ostreobium quekettii</name>
    <dbReference type="NCBI Taxonomy" id="121088"/>
    <lineage>
        <taxon>Eukaryota</taxon>
        <taxon>Viridiplantae</taxon>
        <taxon>Chlorophyta</taxon>
        <taxon>core chlorophytes</taxon>
        <taxon>Ulvophyceae</taxon>
        <taxon>TCBD clade</taxon>
        <taxon>Bryopsidales</taxon>
        <taxon>Ostreobineae</taxon>
        <taxon>Ostreobiaceae</taxon>
        <taxon>Ostreobium</taxon>
    </lineage>
</organism>
<dbReference type="InterPro" id="IPR001314">
    <property type="entry name" value="Peptidase_S1A"/>
</dbReference>
<reference evidence="2" key="1">
    <citation type="submission" date="2020-12" db="EMBL/GenBank/DDBJ databases">
        <authorList>
            <person name="Iha C."/>
        </authorList>
    </citation>
    <scope>NUCLEOTIDE SEQUENCE</scope>
</reference>
<dbReference type="Pfam" id="PF00089">
    <property type="entry name" value="Trypsin"/>
    <property type="match status" value="1"/>
</dbReference>
<dbReference type="SMART" id="SM00020">
    <property type="entry name" value="Tryp_SPc"/>
    <property type="match status" value="1"/>
</dbReference>
<dbReference type="InterPro" id="IPR001254">
    <property type="entry name" value="Trypsin_dom"/>
</dbReference>
<dbReference type="PROSITE" id="PS50240">
    <property type="entry name" value="TRYPSIN_DOM"/>
    <property type="match status" value="1"/>
</dbReference>
<evidence type="ECO:0000313" key="3">
    <source>
        <dbReference type="Proteomes" id="UP000708148"/>
    </source>
</evidence>
<proteinExistence type="predicted"/>
<dbReference type="PANTHER" id="PTHR24260">
    <property type="match status" value="1"/>
</dbReference>
<dbReference type="GO" id="GO:0006508">
    <property type="term" value="P:proteolysis"/>
    <property type="evidence" value="ECO:0007669"/>
    <property type="project" value="InterPro"/>
</dbReference>
<feature type="domain" description="Peptidase S1" evidence="1">
    <location>
        <begin position="26"/>
        <end position="263"/>
    </location>
</feature>
<dbReference type="GO" id="GO:0004252">
    <property type="term" value="F:serine-type endopeptidase activity"/>
    <property type="evidence" value="ECO:0007669"/>
    <property type="project" value="InterPro"/>
</dbReference>
<evidence type="ECO:0000313" key="2">
    <source>
        <dbReference type="EMBL" id="CAD7700485.1"/>
    </source>
</evidence>
<evidence type="ECO:0000259" key="1">
    <source>
        <dbReference type="PROSITE" id="PS50240"/>
    </source>
</evidence>
<dbReference type="InterPro" id="IPR051333">
    <property type="entry name" value="CLIP_Serine_Protease"/>
</dbReference>
<dbReference type="PRINTS" id="PR00722">
    <property type="entry name" value="CHYMOTRYPSIN"/>
</dbReference>
<dbReference type="Gene3D" id="2.40.10.10">
    <property type="entry name" value="Trypsin-like serine proteases"/>
    <property type="match status" value="2"/>
</dbReference>
<dbReference type="OrthoDB" id="545839at2759"/>
<dbReference type="PROSITE" id="PS00134">
    <property type="entry name" value="TRYPSIN_HIS"/>
    <property type="match status" value="1"/>
</dbReference>
<dbReference type="InterPro" id="IPR043504">
    <property type="entry name" value="Peptidase_S1_PA_chymotrypsin"/>
</dbReference>
<sequence length="626" mass="67417">MIRRWAKLLVAILLIALISWMFPLWFLSTHSTESTAPGASFPALCSIRFSIGHEHKCTGVLIRGRFVLTAAHCVEAVGPNPVIFIGTDSLAPENAGTVQVLRATEVHVHPDWTGNVSLGYDAAMFELSRTLAARGPTLASTSYDLYASSVVHTLQKRRGSGRESGPGTGVRVGRFNVVSSDLCPKMKNLTPDTFCIYSDQEDMQPGTSGGPVLEYQDTGSNEMGELDLLVGIVSSSNYSDPHASGIACTRISSIVDWINAVAPPQKEDTPNLAGPVERAAETAQKLLIRLKSDWSQLFAPVVIIYTKTAATIATVGKSTAQHALRLFFEFFRRGVWKVLCPLQSGCPFAFLGLLLGVLWWRSCLPRWAGVVHVLMRLLGQICNAVRCVVEVVATVMPALRLVRQLPETPHIDRARRLFQQAAEATAEGHHTAALWVIHEAMEAMDAANSCCSEQRTTNCQLRPSTVEWERAFTCLGDARLAIARQLAQRRGPGAHVPDPLAPGEVEAHRREMLELAGDAYRSAIAMGEIARGNMDMAVGAGMGKLAAVLEAQGGLGAAEDVCWAALGVLQRGLRCGYGGEWQGAFDDAICTLGAVLVGQGRGRLAEAAFDAVREGARWRGGGSGEL</sequence>
<accession>A0A8S1IZ79</accession>
<dbReference type="InterPro" id="IPR018114">
    <property type="entry name" value="TRYPSIN_HIS"/>
</dbReference>
<dbReference type="InterPro" id="IPR009003">
    <property type="entry name" value="Peptidase_S1_PA"/>
</dbReference>
<protein>
    <recommendedName>
        <fullName evidence="1">Peptidase S1 domain-containing protein</fullName>
    </recommendedName>
</protein>
<dbReference type="PANTHER" id="PTHR24260:SF132">
    <property type="entry name" value="PEPTIDASE S1 DOMAIN-CONTAINING PROTEIN"/>
    <property type="match status" value="1"/>
</dbReference>
<dbReference type="Proteomes" id="UP000708148">
    <property type="component" value="Unassembled WGS sequence"/>
</dbReference>
<dbReference type="AlphaFoldDB" id="A0A8S1IZ79"/>
<name>A0A8S1IZ79_9CHLO</name>
<gene>
    <name evidence="2" type="ORF">OSTQU699_LOCUS5843</name>
</gene>
<dbReference type="EMBL" id="CAJHUC010001278">
    <property type="protein sequence ID" value="CAD7700485.1"/>
    <property type="molecule type" value="Genomic_DNA"/>
</dbReference>